<proteinExistence type="inferred from homology"/>
<dbReference type="RefSeq" id="WP_220682564.1">
    <property type="nucleotide sequence ID" value="NZ_CP037968.1"/>
</dbReference>
<keyword evidence="9" id="KW-1185">Reference proteome</keyword>
<dbReference type="EMBL" id="CP037968">
    <property type="protein sequence ID" value="QYZ78797.1"/>
    <property type="molecule type" value="Genomic_DNA"/>
</dbReference>
<evidence type="ECO:0000256" key="2">
    <source>
        <dbReference type="ARBA" id="ARBA00009462"/>
    </source>
</evidence>
<reference evidence="8" key="1">
    <citation type="journal article" date="2005" name="Int. J. Syst. Evol. Microbiol.">
        <title>Methanofollis formosanus sp. nov., isolated from a fish pond.</title>
        <authorList>
            <person name="Wu S.Y."/>
            <person name="Chen S.C."/>
            <person name="Lai M.C."/>
        </authorList>
    </citation>
    <scope>NUCLEOTIDE SEQUENCE</scope>
    <source>
        <strain evidence="8">ML15</strain>
    </source>
</reference>
<dbReference type="SUPFAM" id="SSF144210">
    <property type="entry name" value="Nop10-like SnoRNP"/>
    <property type="match status" value="1"/>
</dbReference>
<evidence type="ECO:0000256" key="7">
    <source>
        <dbReference type="HAMAP-Rule" id="MF_00803"/>
    </source>
</evidence>
<evidence type="ECO:0000313" key="9">
    <source>
        <dbReference type="Proteomes" id="UP000826709"/>
    </source>
</evidence>
<dbReference type="AlphaFoldDB" id="A0A8G1EGD1"/>
<evidence type="ECO:0000256" key="3">
    <source>
        <dbReference type="ARBA" id="ARBA00018821"/>
    </source>
</evidence>
<keyword evidence="5 7" id="KW-0698">rRNA processing</keyword>
<accession>A0A8G1EGD1</accession>
<dbReference type="InterPro" id="IPR007264">
    <property type="entry name" value="H/ACA_rnp_Nop10"/>
</dbReference>
<dbReference type="GO" id="GO:0001522">
    <property type="term" value="P:pseudouridine synthesis"/>
    <property type="evidence" value="ECO:0007669"/>
    <property type="project" value="InterPro"/>
</dbReference>
<sequence>MSGRIRYCERDRRYTLFFRCPVCGGPTRTAHPARYSPQDRYGAYRRQAKRWTT</sequence>
<dbReference type="PANTHER" id="PTHR13305:SF0">
    <property type="entry name" value="H_ACA RIBONUCLEOPROTEIN COMPLEX SUBUNIT 3"/>
    <property type="match status" value="1"/>
</dbReference>
<dbReference type="OrthoDB" id="7259at2157"/>
<reference evidence="8" key="2">
    <citation type="submission" date="2019-03" db="EMBL/GenBank/DDBJ databases">
        <authorList>
            <person name="Chen S.-C."/>
            <person name="Wu S.-Y."/>
            <person name="Lai M.-C."/>
        </authorList>
    </citation>
    <scope>NUCLEOTIDE SEQUENCE</scope>
    <source>
        <strain evidence="8">ML15</strain>
    </source>
</reference>
<comment type="similarity">
    <text evidence="2 7">Belongs to the NOP10 family.</text>
</comment>
<dbReference type="NCBIfam" id="NF009623">
    <property type="entry name" value="PRK13130.1"/>
    <property type="match status" value="1"/>
</dbReference>
<dbReference type="KEGG" id="mfk:E2N92_04810"/>
<dbReference type="InterPro" id="IPR036756">
    <property type="entry name" value="H/ACA_rnp_Nop10_sf"/>
</dbReference>
<dbReference type="GO" id="GO:0006364">
    <property type="term" value="P:rRNA processing"/>
    <property type="evidence" value="ECO:0007669"/>
    <property type="project" value="UniProtKB-UniRule"/>
</dbReference>
<organism evidence="8 9">
    <name type="scientific">Methanofollis formosanus</name>
    <dbReference type="NCBI Taxonomy" id="299308"/>
    <lineage>
        <taxon>Archaea</taxon>
        <taxon>Methanobacteriati</taxon>
        <taxon>Methanobacteriota</taxon>
        <taxon>Stenosarchaea group</taxon>
        <taxon>Methanomicrobia</taxon>
        <taxon>Methanomicrobiales</taxon>
        <taxon>Methanomicrobiaceae</taxon>
        <taxon>Methanofollis</taxon>
    </lineage>
</organism>
<dbReference type="HAMAP" id="MF_00803">
    <property type="entry name" value="Nop10"/>
    <property type="match status" value="1"/>
</dbReference>
<dbReference type="InterPro" id="IPR023532">
    <property type="entry name" value="Nop10_arc-typ"/>
</dbReference>
<dbReference type="Pfam" id="PF04135">
    <property type="entry name" value="Nop10p"/>
    <property type="match status" value="1"/>
</dbReference>
<keyword evidence="6 7" id="KW-0687">Ribonucleoprotein</keyword>
<evidence type="ECO:0000256" key="5">
    <source>
        <dbReference type="ARBA" id="ARBA00022552"/>
    </source>
</evidence>
<dbReference type="GO" id="GO:1990904">
    <property type="term" value="C:ribonucleoprotein complex"/>
    <property type="evidence" value="ECO:0007669"/>
    <property type="project" value="UniProtKB-KW"/>
</dbReference>
<dbReference type="Gene3D" id="2.20.28.40">
    <property type="entry name" value="H/ACA ribonucleoprotein complex, subunit Nop10"/>
    <property type="match status" value="1"/>
</dbReference>
<protein>
    <recommendedName>
        <fullName evidence="3 7">Ribosome biogenesis protein Nop10</fullName>
    </recommendedName>
</protein>
<evidence type="ECO:0000256" key="1">
    <source>
        <dbReference type="ARBA" id="ARBA00002325"/>
    </source>
</evidence>
<evidence type="ECO:0000256" key="4">
    <source>
        <dbReference type="ARBA" id="ARBA00022517"/>
    </source>
</evidence>
<dbReference type="Proteomes" id="UP000826709">
    <property type="component" value="Chromosome"/>
</dbReference>
<gene>
    <name evidence="7" type="primary">nop10</name>
    <name evidence="8" type="ORF">E2N92_04810</name>
</gene>
<keyword evidence="4 7" id="KW-0690">Ribosome biogenesis</keyword>
<name>A0A8G1EGD1_9EURY</name>
<evidence type="ECO:0000256" key="6">
    <source>
        <dbReference type="ARBA" id="ARBA00023274"/>
    </source>
</evidence>
<comment type="function">
    <text evidence="1 7">Involved in ribosome biogenesis; more specifically in 18S rRNA pseudouridylation and in cleavage of pre-rRNA.</text>
</comment>
<evidence type="ECO:0000313" key="8">
    <source>
        <dbReference type="EMBL" id="QYZ78797.1"/>
    </source>
</evidence>
<dbReference type="PANTHER" id="PTHR13305">
    <property type="entry name" value="RIBOSOME BIOGENESIS PROTEIN NOP10"/>
    <property type="match status" value="1"/>
</dbReference>
<dbReference type="GO" id="GO:0030515">
    <property type="term" value="F:snoRNA binding"/>
    <property type="evidence" value="ECO:0007669"/>
    <property type="project" value="InterPro"/>
</dbReference>